<evidence type="ECO:0000256" key="5">
    <source>
        <dbReference type="SAM" id="Phobius"/>
    </source>
</evidence>
<feature type="region of interest" description="Disordered" evidence="4">
    <location>
        <begin position="962"/>
        <end position="987"/>
    </location>
</feature>
<keyword evidence="5" id="KW-0472">Membrane</keyword>
<dbReference type="SMART" id="SM00248">
    <property type="entry name" value="ANK"/>
    <property type="match status" value="9"/>
</dbReference>
<feature type="repeat" description="ANK" evidence="3">
    <location>
        <begin position="634"/>
        <end position="666"/>
    </location>
</feature>
<dbReference type="InterPro" id="IPR036770">
    <property type="entry name" value="Ankyrin_rpt-contain_sf"/>
</dbReference>
<dbReference type="SUPFAM" id="SSF48403">
    <property type="entry name" value="Ankyrin repeat"/>
    <property type="match status" value="2"/>
</dbReference>
<proteinExistence type="predicted"/>
<feature type="repeat" description="ANK" evidence="3">
    <location>
        <begin position="461"/>
        <end position="493"/>
    </location>
</feature>
<organism evidence="6">
    <name type="scientific">Timema shepardi</name>
    <name type="common">Walking stick</name>
    <dbReference type="NCBI Taxonomy" id="629360"/>
    <lineage>
        <taxon>Eukaryota</taxon>
        <taxon>Metazoa</taxon>
        <taxon>Ecdysozoa</taxon>
        <taxon>Arthropoda</taxon>
        <taxon>Hexapoda</taxon>
        <taxon>Insecta</taxon>
        <taxon>Pterygota</taxon>
        <taxon>Neoptera</taxon>
        <taxon>Polyneoptera</taxon>
        <taxon>Phasmatodea</taxon>
        <taxon>Timematodea</taxon>
        <taxon>Timematoidea</taxon>
        <taxon>Timematidae</taxon>
        <taxon>Timema</taxon>
    </lineage>
</organism>
<name>A0A7R9FWC8_TIMSH</name>
<dbReference type="PRINTS" id="PR01415">
    <property type="entry name" value="ANKYRIN"/>
</dbReference>
<dbReference type="Pfam" id="PF00023">
    <property type="entry name" value="Ank"/>
    <property type="match status" value="1"/>
</dbReference>
<evidence type="ECO:0000313" key="6">
    <source>
        <dbReference type="EMBL" id="CAD7257545.1"/>
    </source>
</evidence>
<dbReference type="PROSITE" id="PS50088">
    <property type="entry name" value="ANK_REPEAT"/>
    <property type="match status" value="4"/>
</dbReference>
<feature type="repeat" description="ANK" evidence="3">
    <location>
        <begin position="389"/>
        <end position="413"/>
    </location>
</feature>
<evidence type="ECO:0000256" key="2">
    <source>
        <dbReference type="ARBA" id="ARBA00023043"/>
    </source>
</evidence>
<evidence type="ECO:0000256" key="1">
    <source>
        <dbReference type="ARBA" id="ARBA00022737"/>
    </source>
</evidence>
<keyword evidence="1" id="KW-0677">Repeat</keyword>
<dbReference type="PANTHER" id="PTHR24198">
    <property type="entry name" value="ANKYRIN REPEAT AND PROTEIN KINASE DOMAIN-CONTAINING PROTEIN"/>
    <property type="match status" value="1"/>
</dbReference>
<keyword evidence="5" id="KW-0812">Transmembrane</keyword>
<dbReference type="Gene3D" id="1.25.40.20">
    <property type="entry name" value="Ankyrin repeat-containing domain"/>
    <property type="match status" value="3"/>
</dbReference>
<keyword evidence="5" id="KW-1133">Transmembrane helix</keyword>
<evidence type="ECO:0000256" key="4">
    <source>
        <dbReference type="SAM" id="MobiDB-lite"/>
    </source>
</evidence>
<dbReference type="EMBL" id="OC000513">
    <property type="protein sequence ID" value="CAD7257545.1"/>
    <property type="molecule type" value="Genomic_DNA"/>
</dbReference>
<dbReference type="Pfam" id="PF12796">
    <property type="entry name" value="Ank_2"/>
    <property type="match status" value="2"/>
</dbReference>
<keyword evidence="2 3" id="KW-0040">ANK repeat</keyword>
<sequence length="1183" mass="134489">MNGYNGYLRYYKWHPNDVGLLAESVEERRLSDACTEHRLVERIEKVELGEVSPHLRGGRMENHLGKTILSSPDRDLNLDLPVLSSRAQHVKRVSQLRHRGGYKLLTSIESEDIVTFQKLICENKEAKQSYDKPFWYLCMEMASKLHSGDTFVKELLGIGVRPYRTSVYTEPIQFASAGGHSRTLEILLSDPRTNINAEDSSGRTALHHVARNFKDSDKNAARYQECLTILLKRHDLKINQPNKKGFTAIHEAARIPSENCVREFLKQVNSQLDLDTHYGMGKTARTTIIEKLPSLERLLPKVGIDIGNVEYCPQMQLLYSLRKRKLKEFVNLVYRVDENRNLLIDLDFWYGQPYNTTCIEFACKDKVWLDYLKILLKAKAEPNAKNVISGYVPLHVSVNSSNIEAATILLEDGRINVNAVDNSGETALHLSIKHMDWSIRISLVRLIIKHPDVNVNISDAKGQTPIFLAALKGDEEIIRILVNHNSDLDNITGYPETTARILIKQKFPNLIEDIPNGLGMSAERCNIREALVQHLFNDRRGEFIKSFKRHVKADKDLLDCNIGDETFLQFACRSGMTDVVRVLLKRGANPNLTKHQEKTPPFVLASLHQHRETMKVFFNLPEDSKFKVNIMDIKGNTALHYAAMNEDVQMVVTLLKNGADINLKNIYNKPAIPSRVMESLLNTCLKSNDCHPDDTNYKITYDYNAVVRDRVEQHQQSNVPEEEVWLQLESLNEDAEVSGSSERRTPEMEFFHYLSVSNDYTFLLSHPFVTLFLDLNFYILLSDGEFFYDPWISLFKTTVMLTGEFDLSADQFGLNPVISHIVFILFIILMVIVVLNILTIFLDDAQEVRHNAKIVRLQSQVELLTEIEIFLIRIRRARRIWCILARSRHIENWFRGIEVFSTNLSKELHEIGQDFPWWRSGENHAQYSMTTSPLVERCSLLEPRAVAVGCRMNIGSSVTSRKWRIDPTTPPTVNPSHHTAGVPPPSLGDGARTPAAVREMGIVVVPQPVEPATAGPSLAPQQGFCGPDHGFSADDHVSLLLKSTDSMLRPAYVSFRRADQLDARAMLVKSFIDDDKEFILKELSVLSVSGTLLQYRVLKPPYAIEELSTDARKKADYIVNNLHVITLVSGDVDYSLLASLIFRTTTRAETVYVKGGYSALQEAMFMRRAPIKGASRRRASHNR</sequence>
<feature type="repeat" description="ANK" evidence="3">
    <location>
        <begin position="563"/>
        <end position="595"/>
    </location>
</feature>
<evidence type="ECO:0000256" key="3">
    <source>
        <dbReference type="PROSITE-ProRule" id="PRU00023"/>
    </source>
</evidence>
<reference evidence="6" key="1">
    <citation type="submission" date="2020-11" db="EMBL/GenBank/DDBJ databases">
        <authorList>
            <person name="Tran Van P."/>
        </authorList>
    </citation>
    <scope>NUCLEOTIDE SEQUENCE</scope>
</reference>
<gene>
    <name evidence="6" type="ORF">TSIB3V08_LOCUS1803</name>
</gene>
<dbReference type="PANTHER" id="PTHR24198:SF165">
    <property type="entry name" value="ANKYRIN REPEAT-CONTAINING PROTEIN-RELATED"/>
    <property type="match status" value="1"/>
</dbReference>
<protein>
    <submittedName>
        <fullName evidence="6">Uncharacterized protein</fullName>
    </submittedName>
</protein>
<dbReference type="AlphaFoldDB" id="A0A7R9FWC8"/>
<dbReference type="PROSITE" id="PS50297">
    <property type="entry name" value="ANK_REP_REGION"/>
    <property type="match status" value="4"/>
</dbReference>
<dbReference type="InterPro" id="IPR002110">
    <property type="entry name" value="Ankyrin_rpt"/>
</dbReference>
<feature type="transmembrane region" description="Helical" evidence="5">
    <location>
        <begin position="817"/>
        <end position="842"/>
    </location>
</feature>
<accession>A0A7R9FWC8</accession>